<protein>
    <submittedName>
        <fullName evidence="1">Uncharacterized protein</fullName>
    </submittedName>
</protein>
<organism evidence="1 2">
    <name type="scientific">Virgisporangium aurantiacum</name>
    <dbReference type="NCBI Taxonomy" id="175570"/>
    <lineage>
        <taxon>Bacteria</taxon>
        <taxon>Bacillati</taxon>
        <taxon>Actinomycetota</taxon>
        <taxon>Actinomycetes</taxon>
        <taxon>Micromonosporales</taxon>
        <taxon>Micromonosporaceae</taxon>
        <taxon>Virgisporangium</taxon>
    </lineage>
</organism>
<gene>
    <name evidence="1" type="ORF">Vau01_078530</name>
</gene>
<dbReference type="EMBL" id="BOPG01000052">
    <property type="protein sequence ID" value="GIJ60337.1"/>
    <property type="molecule type" value="Genomic_DNA"/>
</dbReference>
<accession>A0A8J3ZCD6</accession>
<sequence length="77" mass="8368">MTGRPGTTCGCFAAAASAVFVRDPTIATSHVRRPHVGGATYASFPAGDGERRNVRTRRDNGRIAATRFFRLYRAIAR</sequence>
<evidence type="ECO:0000313" key="1">
    <source>
        <dbReference type="EMBL" id="GIJ60337.1"/>
    </source>
</evidence>
<dbReference type="AlphaFoldDB" id="A0A8J3ZCD6"/>
<reference evidence="1" key="1">
    <citation type="submission" date="2021-01" db="EMBL/GenBank/DDBJ databases">
        <title>Whole genome shotgun sequence of Virgisporangium aurantiacum NBRC 16421.</title>
        <authorList>
            <person name="Komaki H."/>
            <person name="Tamura T."/>
        </authorList>
    </citation>
    <scope>NUCLEOTIDE SEQUENCE</scope>
    <source>
        <strain evidence="1">NBRC 16421</strain>
    </source>
</reference>
<proteinExistence type="predicted"/>
<name>A0A8J3ZCD6_9ACTN</name>
<keyword evidence="2" id="KW-1185">Reference proteome</keyword>
<evidence type="ECO:0000313" key="2">
    <source>
        <dbReference type="Proteomes" id="UP000612585"/>
    </source>
</evidence>
<comment type="caution">
    <text evidence="1">The sequence shown here is derived from an EMBL/GenBank/DDBJ whole genome shotgun (WGS) entry which is preliminary data.</text>
</comment>
<dbReference type="Proteomes" id="UP000612585">
    <property type="component" value="Unassembled WGS sequence"/>
</dbReference>